<dbReference type="eggNOG" id="ENOG5031MF5">
    <property type="taxonomic scope" value="Bacteria"/>
</dbReference>
<dbReference type="Pfam" id="PF10882">
    <property type="entry name" value="bPH_5"/>
    <property type="match status" value="1"/>
</dbReference>
<evidence type="ECO:0000313" key="3">
    <source>
        <dbReference type="EMBL" id="ACL75422.1"/>
    </source>
</evidence>
<gene>
    <name evidence="3" type="ordered locus">Ccel_1063</name>
</gene>
<organism evidence="3 4">
    <name type="scientific">Ruminiclostridium cellulolyticum (strain ATCC 35319 / DSM 5812 / JCM 6584 / H10)</name>
    <name type="common">Clostridium cellulolyticum</name>
    <dbReference type="NCBI Taxonomy" id="394503"/>
    <lineage>
        <taxon>Bacteria</taxon>
        <taxon>Bacillati</taxon>
        <taxon>Bacillota</taxon>
        <taxon>Clostridia</taxon>
        <taxon>Eubacteriales</taxon>
        <taxon>Oscillospiraceae</taxon>
        <taxon>Ruminiclostridium</taxon>
    </lineage>
</organism>
<reference evidence="3 4" key="1">
    <citation type="submission" date="2009-01" db="EMBL/GenBank/DDBJ databases">
        <title>Complete sequence of Clostridium cellulolyticum H10.</title>
        <authorList>
            <consortium name="US DOE Joint Genome Institute"/>
            <person name="Lucas S."/>
            <person name="Copeland A."/>
            <person name="Lapidus A."/>
            <person name="Glavina del Rio T."/>
            <person name="Dalin E."/>
            <person name="Tice H."/>
            <person name="Bruce D."/>
            <person name="Goodwin L."/>
            <person name="Pitluck S."/>
            <person name="Chertkov O."/>
            <person name="Saunders E."/>
            <person name="Brettin T."/>
            <person name="Detter J.C."/>
            <person name="Han C."/>
            <person name="Larimer F."/>
            <person name="Land M."/>
            <person name="Hauser L."/>
            <person name="Kyrpides N."/>
            <person name="Ivanova N."/>
            <person name="Zhou J."/>
            <person name="Richardson P."/>
        </authorList>
    </citation>
    <scope>NUCLEOTIDE SEQUENCE [LARGE SCALE GENOMIC DNA]</scope>
    <source>
        <strain evidence="4">ATCC 35319 / DSM 5812 / JCM 6584 / H10</strain>
    </source>
</reference>
<dbReference type="AlphaFoldDB" id="B8I9G2"/>
<feature type="transmembrane region" description="Helical" evidence="1">
    <location>
        <begin position="7"/>
        <end position="28"/>
    </location>
</feature>
<evidence type="ECO:0000259" key="2">
    <source>
        <dbReference type="Pfam" id="PF10882"/>
    </source>
</evidence>
<feature type="domain" description="Bacterial Pleckstrin homology" evidence="2">
    <location>
        <begin position="29"/>
        <end position="120"/>
    </location>
</feature>
<dbReference type="RefSeq" id="WP_015924578.1">
    <property type="nucleotide sequence ID" value="NC_011898.1"/>
</dbReference>
<keyword evidence="4" id="KW-1185">Reference proteome</keyword>
<keyword evidence="1" id="KW-1133">Transmembrane helix</keyword>
<evidence type="ECO:0000313" key="4">
    <source>
        <dbReference type="Proteomes" id="UP000001349"/>
    </source>
</evidence>
<sequence length="134" mass="14678" precursor="true">MKSIQVKILIAIAVLVLVGIFFVSIGSVKVTITNNSVTVKGTFVGSTTISVNEITSIEYVDSLDIGSRQVGMGTYKMAAGTYKNDKFGSFKLYSYSKVNAFVIIHYGDKTLVFNQSDVEATQNVYDQIKDIKVE</sequence>
<dbReference type="EMBL" id="CP001348">
    <property type="protein sequence ID" value="ACL75422.1"/>
    <property type="molecule type" value="Genomic_DNA"/>
</dbReference>
<dbReference type="KEGG" id="cce:Ccel_1063"/>
<dbReference type="OrthoDB" id="2082701at2"/>
<keyword evidence="1" id="KW-0812">Transmembrane</keyword>
<name>B8I9G2_RUMCH</name>
<dbReference type="HOGENOM" id="CLU_1892594_0_0_9"/>
<dbReference type="Proteomes" id="UP000001349">
    <property type="component" value="Chromosome"/>
</dbReference>
<proteinExistence type="predicted"/>
<accession>B8I9G2</accession>
<evidence type="ECO:0000256" key="1">
    <source>
        <dbReference type="SAM" id="Phobius"/>
    </source>
</evidence>
<dbReference type="InterPro" id="IPR027783">
    <property type="entry name" value="Bacterial_PH-related"/>
</dbReference>
<protein>
    <recommendedName>
        <fullName evidence="2">Bacterial Pleckstrin homology domain-containing protein</fullName>
    </recommendedName>
</protein>
<keyword evidence="1" id="KW-0472">Membrane</keyword>